<dbReference type="SUPFAM" id="SSF51206">
    <property type="entry name" value="cAMP-binding domain-like"/>
    <property type="match status" value="1"/>
</dbReference>
<accession>A0A4Z0BD19</accession>
<dbReference type="InterPro" id="IPR018490">
    <property type="entry name" value="cNMP-bd_dom_sf"/>
</dbReference>
<name>A0A4Z0BD19_9BURK</name>
<keyword evidence="5" id="KW-1185">Reference proteome</keyword>
<dbReference type="Proteomes" id="UP000297839">
    <property type="component" value="Unassembled WGS sequence"/>
</dbReference>
<sequence>MSTPPEESRRHQAFPTLTAAEIGRIQRFGLPMGFRQGDRLYVAGEASPGMFVVLKGSVAAVQRDGVGVHGAVTSHRPGQFTGEVGQLSGGPALVDGIAEEDVEALLVPPEQLRALLIAEADLGERIVRALILRRVELLQRGASGVVLIGNPRAPSLLRLASFLDRNGFPNHVLDVGRDRNAAELHLQSGGAPDDVLAVCADGSVLRNPSEAELARCIGMVDAAPHDELFDVVIVGAGPGGLATAVYAASEGLKVIVVDARAFGGQAGASARIENYLGFPTGISGQALTARAYIQAQKFGAQFLIPVQAEALDCSEQAATGELRVKLADGRRLRARTVVVASGARYKRPNVERVAEFEGRGIWYWASPLEAQTCAGAEIALVGGGNSAGQAAVMLSAHASRVHMLVRGPGLAASMSRYLIDRINAIPNIELLPHTELTELQGDPLQGLTGVRWRQRDAGERDLPLRSVFVFIGAEPATEWLRGCVDVDALGFVKTGNAADGTARAPLEASVPGVFAVGDARCGSVKRVGGAIGEGAAAVAMIHQYLALREPGRPASPVA</sequence>
<dbReference type="OrthoDB" id="109585at2"/>
<dbReference type="PRINTS" id="PR00469">
    <property type="entry name" value="PNDRDTASEII"/>
</dbReference>
<comment type="caution">
    <text evidence="4">The sequence shown here is derived from an EMBL/GenBank/DDBJ whole genome shotgun (WGS) entry which is preliminary data.</text>
</comment>
<dbReference type="AlphaFoldDB" id="A0A4Z0BD19"/>
<dbReference type="PROSITE" id="PS50042">
    <property type="entry name" value="CNMP_BINDING_3"/>
    <property type="match status" value="1"/>
</dbReference>
<dbReference type="Pfam" id="PF07992">
    <property type="entry name" value="Pyr_redox_2"/>
    <property type="match status" value="1"/>
</dbReference>
<dbReference type="PRINTS" id="PR00368">
    <property type="entry name" value="FADPNR"/>
</dbReference>
<dbReference type="InterPro" id="IPR014710">
    <property type="entry name" value="RmlC-like_jellyroll"/>
</dbReference>
<dbReference type="InterPro" id="IPR023753">
    <property type="entry name" value="FAD/NAD-binding_dom"/>
</dbReference>
<evidence type="ECO:0000256" key="2">
    <source>
        <dbReference type="ARBA" id="ARBA00023002"/>
    </source>
</evidence>
<evidence type="ECO:0000259" key="3">
    <source>
        <dbReference type="PROSITE" id="PS50042"/>
    </source>
</evidence>
<feature type="domain" description="Cyclic nucleotide-binding" evidence="3">
    <location>
        <begin position="13"/>
        <end position="133"/>
    </location>
</feature>
<dbReference type="InterPro" id="IPR036188">
    <property type="entry name" value="FAD/NAD-bd_sf"/>
</dbReference>
<keyword evidence="2" id="KW-0560">Oxidoreductase</keyword>
<dbReference type="InterPro" id="IPR000595">
    <property type="entry name" value="cNMP-bd_dom"/>
</dbReference>
<proteinExistence type="predicted"/>
<protein>
    <submittedName>
        <fullName evidence="4">Cyclic nucleotide-binding domain-containing protein</fullName>
    </submittedName>
</protein>
<dbReference type="CDD" id="cd00038">
    <property type="entry name" value="CAP_ED"/>
    <property type="match status" value="1"/>
</dbReference>
<reference evidence="4 5" key="1">
    <citation type="submission" date="2019-03" db="EMBL/GenBank/DDBJ databases">
        <title>Ramlibacter sp. 18x22-1, whole genome shotgun sequence.</title>
        <authorList>
            <person name="Zhang X."/>
            <person name="Feng G."/>
            <person name="Zhu H."/>
        </authorList>
    </citation>
    <scope>NUCLEOTIDE SEQUENCE [LARGE SCALE GENOMIC DNA]</scope>
    <source>
        <strain evidence="4 5">18x22-1</strain>
    </source>
</reference>
<dbReference type="EMBL" id="SMLK01000010">
    <property type="protein sequence ID" value="TFY96670.1"/>
    <property type="molecule type" value="Genomic_DNA"/>
</dbReference>
<dbReference type="PANTHER" id="PTHR48105">
    <property type="entry name" value="THIOREDOXIN REDUCTASE 1-RELATED-RELATED"/>
    <property type="match status" value="1"/>
</dbReference>
<keyword evidence="1" id="KW-0285">Flavoprotein</keyword>
<organism evidence="4 5">
    <name type="scientific">Ramlibacter humi</name>
    <dbReference type="NCBI Taxonomy" id="2530451"/>
    <lineage>
        <taxon>Bacteria</taxon>
        <taxon>Pseudomonadati</taxon>
        <taxon>Pseudomonadota</taxon>
        <taxon>Betaproteobacteria</taxon>
        <taxon>Burkholderiales</taxon>
        <taxon>Comamonadaceae</taxon>
        <taxon>Ramlibacter</taxon>
    </lineage>
</organism>
<dbReference type="InterPro" id="IPR050097">
    <property type="entry name" value="Ferredoxin-NADP_redctase_2"/>
</dbReference>
<dbReference type="Pfam" id="PF00027">
    <property type="entry name" value="cNMP_binding"/>
    <property type="match status" value="1"/>
</dbReference>
<evidence type="ECO:0000256" key="1">
    <source>
        <dbReference type="ARBA" id="ARBA00022630"/>
    </source>
</evidence>
<gene>
    <name evidence="4" type="ORF">EZ216_20005</name>
</gene>
<dbReference type="SUPFAM" id="SSF51905">
    <property type="entry name" value="FAD/NAD(P)-binding domain"/>
    <property type="match status" value="1"/>
</dbReference>
<evidence type="ECO:0000313" key="4">
    <source>
        <dbReference type="EMBL" id="TFY96670.1"/>
    </source>
</evidence>
<dbReference type="Gene3D" id="2.60.120.10">
    <property type="entry name" value="Jelly Rolls"/>
    <property type="match status" value="1"/>
</dbReference>
<dbReference type="GO" id="GO:0016491">
    <property type="term" value="F:oxidoreductase activity"/>
    <property type="evidence" value="ECO:0007669"/>
    <property type="project" value="UniProtKB-KW"/>
</dbReference>
<dbReference type="Gene3D" id="3.50.50.60">
    <property type="entry name" value="FAD/NAD(P)-binding domain"/>
    <property type="match status" value="2"/>
</dbReference>
<dbReference type="RefSeq" id="WP_135251563.1">
    <property type="nucleotide sequence ID" value="NZ_SMLK01000010.1"/>
</dbReference>
<evidence type="ECO:0000313" key="5">
    <source>
        <dbReference type="Proteomes" id="UP000297839"/>
    </source>
</evidence>